<reference evidence="1" key="1">
    <citation type="journal article" date="2020" name="Stud. Mycol.">
        <title>101 Dothideomycetes genomes: a test case for predicting lifestyles and emergence of pathogens.</title>
        <authorList>
            <person name="Haridas S."/>
            <person name="Albert R."/>
            <person name="Binder M."/>
            <person name="Bloem J."/>
            <person name="Labutti K."/>
            <person name="Salamov A."/>
            <person name="Andreopoulos B."/>
            <person name="Baker S."/>
            <person name="Barry K."/>
            <person name="Bills G."/>
            <person name="Bluhm B."/>
            <person name="Cannon C."/>
            <person name="Castanera R."/>
            <person name="Culley D."/>
            <person name="Daum C."/>
            <person name="Ezra D."/>
            <person name="Gonzalez J."/>
            <person name="Henrissat B."/>
            <person name="Kuo A."/>
            <person name="Liang C."/>
            <person name="Lipzen A."/>
            <person name="Lutzoni F."/>
            <person name="Magnuson J."/>
            <person name="Mondo S."/>
            <person name="Nolan M."/>
            <person name="Ohm R."/>
            <person name="Pangilinan J."/>
            <person name="Park H.-J."/>
            <person name="Ramirez L."/>
            <person name="Alfaro M."/>
            <person name="Sun H."/>
            <person name="Tritt A."/>
            <person name="Yoshinaga Y."/>
            <person name="Zwiers L.-H."/>
            <person name="Turgeon B."/>
            <person name="Goodwin S."/>
            <person name="Spatafora J."/>
            <person name="Crous P."/>
            <person name="Grigoriev I."/>
        </authorList>
    </citation>
    <scope>NUCLEOTIDE SEQUENCE</scope>
    <source>
        <strain evidence="1">ATCC 200398</strain>
    </source>
</reference>
<sequence>MARLSAANKSSPPETPKSTRSNRLTKIFNIPRLASLGNLNIPTSASRASSGKNTPCPRMGAGSLKPGFDKDGEDGGSGSLRMASGFSAVTTLASASNSPGGMEGCKYEGERESMRWLDIGMSSSGVLNAGAGPELKVQATEQELANKDVNTEHQDDTSTGITAVYHSEYPILNFGNCGNEESSLHKNTILDTAFPKPPATTSSRRAVSIPITPTGTITLGAPSQLGSPTGMQMQRLPTIEGLREYVFKKVTQAMERHVEGFHGGDGGRGEKDKPATVWTVALTTPHPQTIAIGPYTIVKPDFVVSVTIVLYSTLLFITALDGPKCLLLMLWRFAVVLAGYAAVAHKFGWDEVEGGDFLLEPAGYLVAVLGQMAVVGAGRVGGWLGSVAKAGVDGFGEGYDGESERERKKKTEERV</sequence>
<comment type="caution">
    <text evidence="1">The sequence shown here is derived from an EMBL/GenBank/DDBJ whole genome shotgun (WGS) entry which is preliminary data.</text>
</comment>
<gene>
    <name evidence="1" type="ORF">BDR25DRAFT_385093</name>
</gene>
<protein>
    <submittedName>
        <fullName evidence="1">Uncharacterized protein</fullName>
    </submittedName>
</protein>
<organism evidence="1 2">
    <name type="scientific">Lindgomyces ingoldianus</name>
    <dbReference type="NCBI Taxonomy" id="673940"/>
    <lineage>
        <taxon>Eukaryota</taxon>
        <taxon>Fungi</taxon>
        <taxon>Dikarya</taxon>
        <taxon>Ascomycota</taxon>
        <taxon>Pezizomycotina</taxon>
        <taxon>Dothideomycetes</taxon>
        <taxon>Pleosporomycetidae</taxon>
        <taxon>Pleosporales</taxon>
        <taxon>Lindgomycetaceae</taxon>
        <taxon>Lindgomyces</taxon>
    </lineage>
</organism>
<keyword evidence="2" id="KW-1185">Reference proteome</keyword>
<evidence type="ECO:0000313" key="2">
    <source>
        <dbReference type="Proteomes" id="UP000799755"/>
    </source>
</evidence>
<accession>A0ACB6Q837</accession>
<evidence type="ECO:0000313" key="1">
    <source>
        <dbReference type="EMBL" id="KAF2463069.1"/>
    </source>
</evidence>
<dbReference type="Proteomes" id="UP000799755">
    <property type="component" value="Unassembled WGS sequence"/>
</dbReference>
<name>A0ACB6Q837_9PLEO</name>
<dbReference type="EMBL" id="MU003554">
    <property type="protein sequence ID" value="KAF2463069.1"/>
    <property type="molecule type" value="Genomic_DNA"/>
</dbReference>
<proteinExistence type="predicted"/>